<dbReference type="EMBL" id="LZDD01000001">
    <property type="protein sequence ID" value="OJF72313.1"/>
    <property type="molecule type" value="Genomic_DNA"/>
</dbReference>
<dbReference type="OrthoDB" id="3233189at2"/>
<gene>
    <name evidence="1" type="ORF">A9Q68_01855</name>
</gene>
<evidence type="ECO:0000313" key="2">
    <source>
        <dbReference type="Proteomes" id="UP000182015"/>
    </source>
</evidence>
<name>A0A1L8MNI7_9STRE</name>
<dbReference type="STRING" id="1856638.A9Q68_01855"/>
<accession>A0A1L8MNI7</accession>
<organism evidence="1 2">
    <name type="scientific">Streptococcus bovimastitidis</name>
    <dbReference type="NCBI Taxonomy" id="1856638"/>
    <lineage>
        <taxon>Bacteria</taxon>
        <taxon>Bacillati</taxon>
        <taxon>Bacillota</taxon>
        <taxon>Bacilli</taxon>
        <taxon>Lactobacillales</taxon>
        <taxon>Streptococcaceae</taxon>
        <taxon>Streptococcus</taxon>
    </lineage>
</organism>
<evidence type="ECO:0008006" key="3">
    <source>
        <dbReference type="Google" id="ProtNLM"/>
    </source>
</evidence>
<dbReference type="InterPro" id="IPR018757">
    <property type="entry name" value="DUF2316"/>
</dbReference>
<dbReference type="Pfam" id="PF10078">
    <property type="entry name" value="DUF2316"/>
    <property type="match status" value="1"/>
</dbReference>
<dbReference type="AlphaFoldDB" id="A0A1L8MNI7"/>
<evidence type="ECO:0000313" key="1">
    <source>
        <dbReference type="EMBL" id="OJF72313.1"/>
    </source>
</evidence>
<dbReference type="RefSeq" id="WP_071792968.1">
    <property type="nucleotide sequence ID" value="NZ_LZDD01000001.1"/>
</dbReference>
<sequence length="102" mass="12168">MLNRQETLDTAKELLENYNRLGYLSEKVASDLHLNEKQVKDVLTMNHSNLGHVWMMRDYLEEMLIKEGKEVYPFSRLADHSANKWFSYEKLGKNRRIQKKIP</sequence>
<comment type="caution">
    <text evidence="1">The sequence shown here is derived from an EMBL/GenBank/DDBJ whole genome shotgun (WGS) entry which is preliminary data.</text>
</comment>
<proteinExistence type="predicted"/>
<protein>
    <recommendedName>
        <fullName evidence="3">DUF2316 domain-containing protein</fullName>
    </recommendedName>
</protein>
<reference evidence="2" key="1">
    <citation type="submission" date="2016-06" db="EMBL/GenBank/DDBJ databases">
        <authorList>
            <person name="de Vries S.P.W."/>
            <person name="Hadjirin N.F."/>
            <person name="Lay E.M."/>
            <person name="Zadoks R.N."/>
            <person name="Peacock S.J."/>
            <person name="Parkhill J."/>
            <person name="Grant A.J."/>
            <person name="Mcdougall S."/>
            <person name="Holmes M.A."/>
        </authorList>
    </citation>
    <scope>NUCLEOTIDE SEQUENCE [LARGE SCALE GENOMIC DNA]</scope>
    <source>
        <strain evidence="2">NZ1587</strain>
    </source>
</reference>
<dbReference type="Proteomes" id="UP000182015">
    <property type="component" value="Unassembled WGS sequence"/>
</dbReference>
<keyword evidence="2" id="KW-1185">Reference proteome</keyword>